<dbReference type="SUPFAM" id="SSF47413">
    <property type="entry name" value="lambda repressor-like DNA-binding domains"/>
    <property type="match status" value="1"/>
</dbReference>
<dbReference type="Gene3D" id="1.10.260.40">
    <property type="entry name" value="lambda repressor-like DNA-binding domains"/>
    <property type="match status" value="1"/>
</dbReference>
<name>A0ABS0SA91_9HYPH</name>
<keyword evidence="2" id="KW-1185">Reference proteome</keyword>
<dbReference type="InterPro" id="IPR001387">
    <property type="entry name" value="Cro/C1-type_HTH"/>
</dbReference>
<evidence type="ECO:0000313" key="2">
    <source>
        <dbReference type="Proteomes" id="UP000601789"/>
    </source>
</evidence>
<sequence length="100" mass="10503">MLTGPMCKAARSLVQVTRTKLANNAGVSRDVIEHFERGIGSPDANTVTALKDALEDLGAVFIPESGSNGAGVRLKFSRSVTDRLQHLVNEGGLSGKDAIP</sequence>
<dbReference type="EMBL" id="JADGMQ010000002">
    <property type="protein sequence ID" value="MBI1620146.1"/>
    <property type="molecule type" value="Genomic_DNA"/>
</dbReference>
<proteinExistence type="predicted"/>
<comment type="caution">
    <text evidence="1">The sequence shown here is derived from an EMBL/GenBank/DDBJ whole genome shotgun (WGS) entry which is preliminary data.</text>
</comment>
<evidence type="ECO:0000313" key="1">
    <source>
        <dbReference type="EMBL" id="MBI1620146.1"/>
    </source>
</evidence>
<accession>A0ABS0SA91</accession>
<dbReference type="Proteomes" id="UP000601789">
    <property type="component" value="Unassembled WGS sequence"/>
</dbReference>
<gene>
    <name evidence="1" type="ORF">IOD40_05655</name>
</gene>
<reference evidence="1 2" key="1">
    <citation type="submission" date="2020-10" db="EMBL/GenBank/DDBJ databases">
        <title>Aquamicrobium zhengzhouensis sp. nov., a exopolysaccharide producing bacterium isolated from farmland soil.</title>
        <authorList>
            <person name="Wang X."/>
        </authorList>
    </citation>
    <scope>NUCLEOTIDE SEQUENCE [LARGE SCALE GENOMIC DNA]</scope>
    <source>
        <strain evidence="2">cd-1</strain>
    </source>
</reference>
<protein>
    <submittedName>
        <fullName evidence="1">Helix-turn-helix transcriptional regulator</fullName>
    </submittedName>
</protein>
<dbReference type="CDD" id="cd00093">
    <property type="entry name" value="HTH_XRE"/>
    <property type="match status" value="1"/>
</dbReference>
<organism evidence="1 2">
    <name type="scientific">Aquamicrobium zhengzhouense</name>
    <dbReference type="NCBI Taxonomy" id="2781738"/>
    <lineage>
        <taxon>Bacteria</taxon>
        <taxon>Pseudomonadati</taxon>
        <taxon>Pseudomonadota</taxon>
        <taxon>Alphaproteobacteria</taxon>
        <taxon>Hyphomicrobiales</taxon>
        <taxon>Phyllobacteriaceae</taxon>
        <taxon>Aquamicrobium</taxon>
    </lineage>
</organism>
<dbReference type="InterPro" id="IPR010982">
    <property type="entry name" value="Lambda_DNA-bd_dom_sf"/>
</dbReference>